<evidence type="ECO:0000313" key="5">
    <source>
        <dbReference type="Proteomes" id="UP000272400"/>
    </source>
</evidence>
<protein>
    <submittedName>
        <fullName evidence="4">Uncharacterized protein DUF3152</fullName>
    </submittedName>
</protein>
<evidence type="ECO:0000256" key="2">
    <source>
        <dbReference type="SAM" id="Phobius"/>
    </source>
</evidence>
<dbReference type="SUPFAM" id="SSF55486">
    <property type="entry name" value="Metalloproteases ('zincins'), catalytic domain"/>
    <property type="match status" value="1"/>
</dbReference>
<dbReference type="InterPro" id="IPR022603">
    <property type="entry name" value="DUF3152"/>
</dbReference>
<keyword evidence="2" id="KW-1133">Transmembrane helix</keyword>
<reference evidence="4 5" key="1">
    <citation type="submission" date="2018-11" db="EMBL/GenBank/DDBJ databases">
        <title>Sequencing the genomes of 1000 actinobacteria strains.</title>
        <authorList>
            <person name="Klenk H.-P."/>
        </authorList>
    </citation>
    <scope>NUCLEOTIDE SEQUENCE [LARGE SCALE GENOMIC DNA]</scope>
    <source>
        <strain evidence="4 5">DSM 44254</strain>
    </source>
</reference>
<name>A0A3N1CYR3_9ACTN</name>
<proteinExistence type="predicted"/>
<evidence type="ECO:0000259" key="3">
    <source>
        <dbReference type="Pfam" id="PF11350"/>
    </source>
</evidence>
<evidence type="ECO:0000313" key="4">
    <source>
        <dbReference type="EMBL" id="ROO86366.1"/>
    </source>
</evidence>
<gene>
    <name evidence="4" type="ORF">EDD29_3930</name>
</gene>
<dbReference type="RefSeq" id="WP_246052857.1">
    <property type="nucleotide sequence ID" value="NZ_RJKE01000001.1"/>
</dbReference>
<keyword evidence="5" id="KW-1185">Reference proteome</keyword>
<keyword evidence="2" id="KW-0472">Membrane</keyword>
<organism evidence="4 5">
    <name type="scientific">Actinocorallia herbida</name>
    <dbReference type="NCBI Taxonomy" id="58109"/>
    <lineage>
        <taxon>Bacteria</taxon>
        <taxon>Bacillati</taxon>
        <taxon>Actinomycetota</taxon>
        <taxon>Actinomycetes</taxon>
        <taxon>Streptosporangiales</taxon>
        <taxon>Thermomonosporaceae</taxon>
        <taxon>Actinocorallia</taxon>
    </lineage>
</organism>
<dbReference type="Pfam" id="PF11350">
    <property type="entry name" value="DUF3152"/>
    <property type="match status" value="1"/>
</dbReference>
<dbReference type="AlphaFoldDB" id="A0A3N1CYR3"/>
<dbReference type="Proteomes" id="UP000272400">
    <property type="component" value="Unassembled WGS sequence"/>
</dbReference>
<evidence type="ECO:0000256" key="1">
    <source>
        <dbReference type="SAM" id="MobiDB-lite"/>
    </source>
</evidence>
<feature type="transmembrane region" description="Helical" evidence="2">
    <location>
        <begin position="12"/>
        <end position="33"/>
    </location>
</feature>
<feature type="domain" description="DUF3152" evidence="3">
    <location>
        <begin position="81"/>
        <end position="240"/>
    </location>
</feature>
<accession>A0A3N1CYR3</accession>
<dbReference type="EMBL" id="RJKE01000001">
    <property type="protein sequence ID" value="ROO86366.1"/>
    <property type="molecule type" value="Genomic_DNA"/>
</dbReference>
<keyword evidence="2" id="KW-0812">Transmembrane</keyword>
<sequence length="256" mass="26990">MINQKERPLVRSLRVPAGIAIVITATVAAALIARPGDPARTPAAAPTTPSATPTAASTPAPGPTPTPTKAAGRLQPLPRMVPTHADGAYKTAPGTAKAHDGDGTTVRYLVEVERGLPYTPAEFAEAVHLILNDPRGWGHRFVRVAEGPVDLRVSLTSPAEARQRCLPLDVGLALSCFQGGRAVINADRWNTGAPSYGRDIATYREYLISHEVGHGLGHGHTTCPGPGRAAPVMVQQTKSLYGCDPNPWPHPGRADR</sequence>
<feature type="region of interest" description="Disordered" evidence="1">
    <location>
        <begin position="38"/>
        <end position="101"/>
    </location>
</feature>
<comment type="caution">
    <text evidence="4">The sequence shown here is derived from an EMBL/GenBank/DDBJ whole genome shotgun (WGS) entry which is preliminary data.</text>
</comment>
<feature type="compositionally biased region" description="Low complexity" evidence="1">
    <location>
        <begin position="38"/>
        <end position="59"/>
    </location>
</feature>